<evidence type="ECO:0000313" key="3">
    <source>
        <dbReference type="Proteomes" id="UP000292052"/>
    </source>
</evidence>
<sequence length="637" mass="73892">KRSQALRENSPVKEAFINEIYIYKTILPIFTQFQRDKGIEDPFNSVPKCYGSHTTEDMEIIVFENLKKNGYVLWNKRKPLTRKHINMVVKEYGKFHAISVAMRDQQPEKFEKLAKRLHDTFKKFVEKGNMETLFGTAIQDVYDALQNDLDDIILSKWKNFRQQINFVFKELMQNVNGLTVVTHGDCWNNNFMFYSDVDNIDLPSEVAILDWQISKLSSPIFDLSYFLFACISKDDIEDLDIVLNEYYQSFSNYLRRLGSDPEVLYPLNKFLSEWKQFSKFGIFMSSLVMKICSVDVDEVPDIVETAEKGQDFSKAFLFTVRDKTNLRNRMRHIVKYAVEIMATATNKTTNEIKSYLTSIFNNENVQDFSIKILGNAEKGDGFIGDIVFAQVTAVTKTGTTREYNLVLKCISGLDDLVVKFVEMTGMQSVFEANVEEIHNLLKNHFEETILSKWITLKRQIHSIFRNVDLNELNVVTHGDCWNNNFMFYYDNKKSDLPVKVNVLDWQMARLSSPVCDLAYFIFACISEEDLNSLNAILELYYKSLGETLRELGSDPEKLYPLNDFLDHWKKYSKFGVVMASLIIKMCFSEKNEIPDMAQTAESGNDISATFSINIKDKTSFINRISYIVKYVVEHDLI</sequence>
<dbReference type="Gene3D" id="3.90.1200.10">
    <property type="match status" value="2"/>
</dbReference>
<evidence type="ECO:0000259" key="1">
    <source>
        <dbReference type="SMART" id="SM00587"/>
    </source>
</evidence>
<evidence type="ECO:0000313" key="2">
    <source>
        <dbReference type="EMBL" id="RZC41104.1"/>
    </source>
</evidence>
<dbReference type="InterPro" id="IPR011009">
    <property type="entry name" value="Kinase-like_dom_sf"/>
</dbReference>
<keyword evidence="2" id="KW-0808">Transferase</keyword>
<dbReference type="STRING" id="1661398.A0A482W7M6"/>
<protein>
    <submittedName>
        <fullName evidence="2">EcKinase, DUF1679, and/or APH domain containing protein</fullName>
    </submittedName>
</protein>
<dbReference type="PANTHER" id="PTHR11012">
    <property type="entry name" value="PROTEIN KINASE-LIKE DOMAIN-CONTAINING"/>
    <property type="match status" value="1"/>
</dbReference>
<dbReference type="PANTHER" id="PTHR11012:SF30">
    <property type="entry name" value="PROTEIN KINASE-LIKE DOMAIN-CONTAINING"/>
    <property type="match status" value="1"/>
</dbReference>
<gene>
    <name evidence="2" type="ORF">BDFB_007582</name>
</gene>
<keyword evidence="3" id="KW-1185">Reference proteome</keyword>
<organism evidence="2 3">
    <name type="scientific">Asbolus verrucosus</name>
    <name type="common">Desert ironclad beetle</name>
    <dbReference type="NCBI Taxonomy" id="1661398"/>
    <lineage>
        <taxon>Eukaryota</taxon>
        <taxon>Metazoa</taxon>
        <taxon>Ecdysozoa</taxon>
        <taxon>Arthropoda</taxon>
        <taxon>Hexapoda</taxon>
        <taxon>Insecta</taxon>
        <taxon>Pterygota</taxon>
        <taxon>Neoptera</taxon>
        <taxon>Endopterygota</taxon>
        <taxon>Coleoptera</taxon>
        <taxon>Polyphaga</taxon>
        <taxon>Cucujiformia</taxon>
        <taxon>Tenebrionidae</taxon>
        <taxon>Pimeliinae</taxon>
        <taxon>Asbolus</taxon>
    </lineage>
</organism>
<dbReference type="OrthoDB" id="8250698at2759"/>
<dbReference type="EMBL" id="QDEB01020175">
    <property type="protein sequence ID" value="RZC41104.1"/>
    <property type="molecule type" value="Genomic_DNA"/>
</dbReference>
<name>A0A482W7M6_ASBVE</name>
<reference evidence="2 3" key="1">
    <citation type="submission" date="2017-03" db="EMBL/GenBank/DDBJ databases">
        <title>Genome of the blue death feigning beetle - Asbolus verrucosus.</title>
        <authorList>
            <person name="Rider S.D."/>
        </authorList>
    </citation>
    <scope>NUCLEOTIDE SEQUENCE [LARGE SCALE GENOMIC DNA]</scope>
    <source>
        <strain evidence="2">Butters</strain>
        <tissue evidence="2">Head and leg muscle</tissue>
    </source>
</reference>
<dbReference type="InterPro" id="IPR004119">
    <property type="entry name" value="EcKL"/>
</dbReference>
<feature type="domain" description="CHK kinase-like" evidence="1">
    <location>
        <begin position="382"/>
        <end position="550"/>
    </location>
</feature>
<comment type="caution">
    <text evidence="2">The sequence shown here is derived from an EMBL/GenBank/DDBJ whole genome shotgun (WGS) entry which is preliminary data.</text>
</comment>
<dbReference type="AlphaFoldDB" id="A0A482W7M6"/>
<dbReference type="SUPFAM" id="SSF56112">
    <property type="entry name" value="Protein kinase-like (PK-like)"/>
    <property type="match status" value="2"/>
</dbReference>
<dbReference type="Pfam" id="PF02958">
    <property type="entry name" value="EcKL"/>
    <property type="match status" value="2"/>
</dbReference>
<keyword evidence="2" id="KW-0418">Kinase</keyword>
<dbReference type="SMART" id="SM00587">
    <property type="entry name" value="CHK"/>
    <property type="match status" value="2"/>
</dbReference>
<feature type="non-terminal residue" evidence="2">
    <location>
        <position position="1"/>
    </location>
</feature>
<dbReference type="GO" id="GO:0016301">
    <property type="term" value="F:kinase activity"/>
    <property type="evidence" value="ECO:0007669"/>
    <property type="project" value="UniProtKB-KW"/>
</dbReference>
<accession>A0A482W7M6</accession>
<feature type="domain" description="CHK kinase-like" evidence="1">
    <location>
        <begin position="61"/>
        <end position="256"/>
    </location>
</feature>
<feature type="non-terminal residue" evidence="2">
    <location>
        <position position="637"/>
    </location>
</feature>
<dbReference type="InterPro" id="IPR015897">
    <property type="entry name" value="CHK_kinase-like"/>
</dbReference>
<proteinExistence type="predicted"/>
<dbReference type="Proteomes" id="UP000292052">
    <property type="component" value="Unassembled WGS sequence"/>
</dbReference>